<dbReference type="PANTHER" id="PTHR30401">
    <property type="entry name" value="TRNA 2-SELENOURIDINE SYNTHASE"/>
    <property type="match status" value="1"/>
</dbReference>
<dbReference type="GO" id="GO:0002098">
    <property type="term" value="P:tRNA wobble uridine modification"/>
    <property type="evidence" value="ECO:0007669"/>
    <property type="project" value="InterPro"/>
</dbReference>
<dbReference type="Proteomes" id="UP000033935">
    <property type="component" value="Unassembled WGS sequence"/>
</dbReference>
<dbReference type="InterPro" id="IPR058840">
    <property type="entry name" value="AAA_SelU"/>
</dbReference>
<name>A0A0G0MEI2_9BACT</name>
<organism evidence="2 3">
    <name type="scientific">Candidatus Uhrbacteria bacterium GW2011_GWF2_39_13</name>
    <dbReference type="NCBI Taxonomy" id="1618995"/>
    <lineage>
        <taxon>Bacteria</taxon>
        <taxon>Candidatus Uhriibacteriota</taxon>
    </lineage>
</organism>
<evidence type="ECO:0000259" key="1">
    <source>
        <dbReference type="Pfam" id="PF26341"/>
    </source>
</evidence>
<dbReference type="AlphaFoldDB" id="A0A0G0MEI2"/>
<reference evidence="2 3" key="1">
    <citation type="journal article" date="2015" name="Nature">
        <title>rRNA introns, odd ribosomes, and small enigmatic genomes across a large radiation of phyla.</title>
        <authorList>
            <person name="Brown C.T."/>
            <person name="Hug L.A."/>
            <person name="Thomas B.C."/>
            <person name="Sharon I."/>
            <person name="Castelle C.J."/>
            <person name="Singh A."/>
            <person name="Wilkins M.J."/>
            <person name="Williams K.H."/>
            <person name="Banfield J.F."/>
        </authorList>
    </citation>
    <scope>NUCLEOTIDE SEQUENCE [LARGE SCALE GENOMIC DNA]</scope>
</reference>
<evidence type="ECO:0000313" key="2">
    <source>
        <dbReference type="EMBL" id="KKR02494.1"/>
    </source>
</evidence>
<protein>
    <submittedName>
        <fullName evidence="2">tRNA 2-selenouridine synthase</fullName>
    </submittedName>
</protein>
<feature type="domain" description="tRNA 2-selenouridine synthase AAA" evidence="1">
    <location>
        <begin position="13"/>
        <end position="145"/>
    </location>
</feature>
<accession>A0A0G0MEI2</accession>
<proteinExistence type="predicted"/>
<dbReference type="Pfam" id="PF26341">
    <property type="entry name" value="AAA_SelU"/>
    <property type="match status" value="1"/>
</dbReference>
<evidence type="ECO:0000313" key="3">
    <source>
        <dbReference type="Proteomes" id="UP000033935"/>
    </source>
</evidence>
<dbReference type="InterPro" id="IPR017582">
    <property type="entry name" value="SelU"/>
</dbReference>
<dbReference type="GO" id="GO:0043828">
    <property type="term" value="F:tRNA 2-selenouridine synthase activity"/>
    <property type="evidence" value="ECO:0007669"/>
    <property type="project" value="InterPro"/>
</dbReference>
<gene>
    <name evidence="2" type="ORF">UT30_C0053G0001</name>
</gene>
<dbReference type="PANTHER" id="PTHR30401:SF0">
    <property type="entry name" value="TRNA 2-SELENOURIDINE SYNTHASE"/>
    <property type="match status" value="1"/>
</dbReference>
<comment type="caution">
    <text evidence="2">The sequence shown here is derived from an EMBL/GenBank/DDBJ whole genome shotgun (WGS) entry which is preliminary data.</text>
</comment>
<feature type="non-terminal residue" evidence="2">
    <location>
        <position position="1"/>
    </location>
</feature>
<sequence length="170" mass="20213">HIRFEVKTDDIPQNQLQFENRLFEQIISVKKSALPFITESESKRISKFNIPDRLYERLLESPVIEVRSDIIKRVERIRAEYFSDGIERAYQTVERSEFLKKVLGHEKTAELLSMLKAGKIDEFCEWFLKEYYDKRYATKFNNIIATIEHNDLIKASDEIVKTINDLRHSI</sequence>
<dbReference type="EMBL" id="LBWG01000053">
    <property type="protein sequence ID" value="KKR02494.1"/>
    <property type="molecule type" value="Genomic_DNA"/>
</dbReference>